<feature type="compositionally biased region" description="Basic and acidic residues" evidence="1">
    <location>
        <begin position="160"/>
        <end position="169"/>
    </location>
</feature>
<dbReference type="AlphaFoldDB" id="A0A2I2KP18"/>
<evidence type="ECO:0000256" key="1">
    <source>
        <dbReference type="SAM" id="MobiDB-lite"/>
    </source>
</evidence>
<organism evidence="2 3">
    <name type="scientific">Frankia canadensis</name>
    <dbReference type="NCBI Taxonomy" id="1836972"/>
    <lineage>
        <taxon>Bacteria</taxon>
        <taxon>Bacillati</taxon>
        <taxon>Actinomycetota</taxon>
        <taxon>Actinomycetes</taxon>
        <taxon>Frankiales</taxon>
        <taxon>Frankiaceae</taxon>
        <taxon>Frankia</taxon>
    </lineage>
</organism>
<name>A0A2I2KP18_9ACTN</name>
<dbReference type="InterPro" id="IPR019719">
    <property type="entry name" value="DUF2599"/>
</dbReference>
<protein>
    <recommendedName>
        <fullName evidence="4">DUF2599 domain-containing protein</fullName>
    </recommendedName>
</protein>
<feature type="compositionally biased region" description="Polar residues" evidence="1">
    <location>
        <begin position="318"/>
        <end position="329"/>
    </location>
</feature>
<dbReference type="EMBL" id="FZMO01000098">
    <property type="protein sequence ID" value="SNQ47389.1"/>
    <property type="molecule type" value="Genomic_DNA"/>
</dbReference>
<feature type="compositionally biased region" description="Basic and acidic residues" evidence="1">
    <location>
        <begin position="331"/>
        <end position="347"/>
    </location>
</feature>
<feature type="region of interest" description="Disordered" evidence="1">
    <location>
        <begin position="154"/>
        <end position="195"/>
    </location>
</feature>
<dbReference type="Pfam" id="PF10783">
    <property type="entry name" value="DUF2599"/>
    <property type="match status" value="1"/>
</dbReference>
<evidence type="ECO:0008006" key="4">
    <source>
        <dbReference type="Google" id="ProtNLM"/>
    </source>
</evidence>
<proteinExistence type="predicted"/>
<gene>
    <name evidence="2" type="ORF">FRACA_1870005</name>
</gene>
<accession>A0A2I2KP18</accession>
<evidence type="ECO:0000313" key="3">
    <source>
        <dbReference type="Proteomes" id="UP000234331"/>
    </source>
</evidence>
<reference evidence="2 3" key="1">
    <citation type="submission" date="2017-06" db="EMBL/GenBank/DDBJ databases">
        <authorList>
            <person name="Kim H.J."/>
            <person name="Triplett B.A."/>
        </authorList>
    </citation>
    <scope>NUCLEOTIDE SEQUENCE [LARGE SCALE GENOMIC DNA]</scope>
    <source>
        <strain evidence="2">FRACA_ARgP5</strain>
    </source>
</reference>
<feature type="region of interest" description="Disordered" evidence="1">
    <location>
        <begin position="318"/>
        <end position="347"/>
    </location>
</feature>
<evidence type="ECO:0000313" key="2">
    <source>
        <dbReference type="EMBL" id="SNQ47389.1"/>
    </source>
</evidence>
<keyword evidence="3" id="KW-1185">Reference proteome</keyword>
<feature type="compositionally biased region" description="Low complexity" evidence="1">
    <location>
        <begin position="185"/>
        <end position="195"/>
    </location>
</feature>
<dbReference type="Proteomes" id="UP000234331">
    <property type="component" value="Unassembled WGS sequence"/>
</dbReference>
<feature type="region of interest" description="Disordered" evidence="1">
    <location>
        <begin position="29"/>
        <end position="50"/>
    </location>
</feature>
<sequence>MVKEVLGSRSVSVRGRCQVGGVQRRVDAVPTGHEHRPIRPIGGAAGPSGGAAPPVAAYPYAVQTPSARAHPSTRANAATAARTGTGPVARTAAARTGAEVAGLDALAETSTARGVGSIARADRPVVAAGRSARGLIAVLTLIVVGALTACASEGGGADAGRADTADSRAHMPPPSAPHPSTSRDATPAPTAGAAAGARAAGRPYCGASQDVEEIVVEQWADGRFRVSLRPTDASRRGLRDKTTAVLWSAVGACVPNLGGPAVADSLHAQLACHQALAEAPALHGGGYATGDTYDLESWRPLMRPNSFSTWLSTHCGNTLGTDPTGSPTRTYRPDGRPIEHTTTGEHA</sequence>